<sequence>MQNRNYLSLIVVLISSTCLPAKASTTDNEIEMPQKTKPPVMTNYTLHQLEQIQAETVILEAQAARARAQKELAENVSENITTTMSSVTDSEMHSSVMPRMQQLPHIQEIYGTGNRLIARLGLPDGSWVEATTGQFIPGTAYKIKAITALEVRVSNGSNERSLPFN</sequence>
<evidence type="ECO:0000313" key="3">
    <source>
        <dbReference type="Proteomes" id="UP000322184"/>
    </source>
</evidence>
<name>A0A5B0XBI5_9GAMM</name>
<proteinExistence type="predicted"/>
<dbReference type="Proteomes" id="UP000322184">
    <property type="component" value="Unassembled WGS sequence"/>
</dbReference>
<organism evidence="2 3">
    <name type="scientific">Photorhabdus heterorhabditis</name>
    <dbReference type="NCBI Taxonomy" id="880156"/>
    <lineage>
        <taxon>Bacteria</taxon>
        <taxon>Pseudomonadati</taxon>
        <taxon>Pseudomonadota</taxon>
        <taxon>Gammaproteobacteria</taxon>
        <taxon>Enterobacterales</taxon>
        <taxon>Morganellaceae</taxon>
        <taxon>Photorhabdus</taxon>
    </lineage>
</organism>
<gene>
    <name evidence="2" type="primary">pilP</name>
    <name evidence="2" type="ORF">F0L16_01925</name>
</gene>
<protein>
    <submittedName>
        <fullName evidence="2">Type IV pilus biogenesis protein PilP</fullName>
    </submittedName>
</protein>
<evidence type="ECO:0000256" key="1">
    <source>
        <dbReference type="SAM" id="SignalP"/>
    </source>
</evidence>
<comment type="caution">
    <text evidence="2">The sequence shown here is derived from an EMBL/GenBank/DDBJ whole genome shotgun (WGS) entry which is preliminary data.</text>
</comment>
<reference evidence="2 3" key="1">
    <citation type="submission" date="2019-09" db="EMBL/GenBank/DDBJ databases">
        <title>Whole genome sequence of Photorhabdus heterorhabditis strain ETL (Enterobacteriales: Enterobacteriaceae) a bacterial symbiont of Heterorhabditis zealandica strain ETL (Rhabditida: Heterorhabditidae).</title>
        <authorList>
            <person name="Lulamba T.E."/>
            <person name="Serepa-Dlamini M.H."/>
        </authorList>
    </citation>
    <scope>NUCLEOTIDE SEQUENCE [LARGE SCALE GENOMIC DNA]</scope>
    <source>
        <strain evidence="2 3">ETL</strain>
    </source>
</reference>
<dbReference type="STRING" id="880156.AM629_05555"/>
<keyword evidence="1" id="KW-0732">Signal</keyword>
<evidence type="ECO:0000313" key="2">
    <source>
        <dbReference type="EMBL" id="KAA1195469.1"/>
    </source>
</evidence>
<dbReference type="AlphaFoldDB" id="A0A5B0XBI5"/>
<feature type="chain" id="PRO_5022928712" evidence="1">
    <location>
        <begin position="24"/>
        <end position="165"/>
    </location>
</feature>
<feature type="signal peptide" evidence="1">
    <location>
        <begin position="1"/>
        <end position="23"/>
    </location>
</feature>
<dbReference type="InterPro" id="IPR022753">
    <property type="entry name" value="T4SS_pilus_biogen_PilP"/>
</dbReference>
<dbReference type="EMBL" id="VTUW01000002">
    <property type="protein sequence ID" value="KAA1195469.1"/>
    <property type="molecule type" value="Genomic_DNA"/>
</dbReference>
<accession>A0A5B0XBI5</accession>
<dbReference type="RefSeq" id="WP_149616016.1">
    <property type="nucleotide sequence ID" value="NZ_CAWPFF010000059.1"/>
</dbReference>
<dbReference type="NCBIfam" id="TIGR03021">
    <property type="entry name" value="pilP_fam"/>
    <property type="match status" value="1"/>
</dbReference>